<reference evidence="11" key="1">
    <citation type="journal article" date="2019" name="Int. J. Syst. Evol. Microbiol.">
        <title>The Global Catalogue of Microorganisms (GCM) 10K type strain sequencing project: providing services to taxonomists for standard genome sequencing and annotation.</title>
        <authorList>
            <consortium name="The Broad Institute Genomics Platform"/>
            <consortium name="The Broad Institute Genome Sequencing Center for Infectious Disease"/>
            <person name="Wu L."/>
            <person name="Ma J."/>
        </authorList>
    </citation>
    <scope>NUCLEOTIDE SEQUENCE [LARGE SCALE GENOMIC DNA]</scope>
    <source>
        <strain evidence="11">CCUG 55074</strain>
    </source>
</reference>
<proteinExistence type="inferred from homology"/>
<dbReference type="PANTHER" id="PTHR17224">
    <property type="entry name" value="PEPTIDYL-TRNA HYDROLASE"/>
    <property type="match status" value="1"/>
</dbReference>
<feature type="site" description="Discriminates between blocked and unblocked aminoacyl-tRNA" evidence="7">
    <location>
        <position position="9"/>
    </location>
</feature>
<feature type="site" description="Stabilizes the basic form of H active site to accept a proton" evidence="7">
    <location>
        <position position="95"/>
    </location>
</feature>
<organism evidence="10 11">
    <name type="scientific">Phenylobacterium conjunctum</name>
    <dbReference type="NCBI Taxonomy" id="1298959"/>
    <lineage>
        <taxon>Bacteria</taxon>
        <taxon>Pseudomonadati</taxon>
        <taxon>Pseudomonadota</taxon>
        <taxon>Alphaproteobacteria</taxon>
        <taxon>Caulobacterales</taxon>
        <taxon>Caulobacteraceae</taxon>
        <taxon>Phenylobacterium</taxon>
    </lineage>
</organism>
<comment type="function">
    <text evidence="7">Catalyzes the release of premature peptidyl moieties from peptidyl-tRNA molecules trapped in stalled 50S ribosomal subunits, and thus maintains levels of free tRNAs and 50S ribosomes.</text>
</comment>
<keyword evidence="7" id="KW-0963">Cytoplasm</keyword>
<evidence type="ECO:0000256" key="3">
    <source>
        <dbReference type="ARBA" id="ARBA00022801"/>
    </source>
</evidence>
<gene>
    <name evidence="7 10" type="primary">pth</name>
    <name evidence="10" type="ORF">ACFQ27_05630</name>
</gene>
<evidence type="ECO:0000256" key="2">
    <source>
        <dbReference type="ARBA" id="ARBA00022555"/>
    </source>
</evidence>
<name>A0ABW3SYT5_9CAUL</name>
<keyword evidence="3 7" id="KW-0378">Hydrolase</keyword>
<evidence type="ECO:0000313" key="10">
    <source>
        <dbReference type="EMBL" id="MFD1190054.1"/>
    </source>
</evidence>
<comment type="catalytic activity">
    <reaction evidence="7 8">
        <text>an N-acyl-L-alpha-aminoacyl-tRNA + H2O = an N-acyl-L-amino acid + a tRNA + H(+)</text>
        <dbReference type="Rhea" id="RHEA:54448"/>
        <dbReference type="Rhea" id="RHEA-COMP:10123"/>
        <dbReference type="Rhea" id="RHEA-COMP:13883"/>
        <dbReference type="ChEBI" id="CHEBI:15377"/>
        <dbReference type="ChEBI" id="CHEBI:15378"/>
        <dbReference type="ChEBI" id="CHEBI:59874"/>
        <dbReference type="ChEBI" id="CHEBI:78442"/>
        <dbReference type="ChEBI" id="CHEBI:138191"/>
        <dbReference type="EC" id="3.1.1.29"/>
    </reaction>
</comment>
<evidence type="ECO:0000313" key="11">
    <source>
        <dbReference type="Proteomes" id="UP001597216"/>
    </source>
</evidence>
<dbReference type="PANTHER" id="PTHR17224:SF1">
    <property type="entry name" value="PEPTIDYL-TRNA HYDROLASE"/>
    <property type="match status" value="1"/>
</dbReference>
<dbReference type="NCBIfam" id="TIGR00447">
    <property type="entry name" value="pth"/>
    <property type="match status" value="1"/>
</dbReference>
<evidence type="ECO:0000256" key="9">
    <source>
        <dbReference type="RuleBase" id="RU004320"/>
    </source>
</evidence>
<feature type="active site" description="Proton acceptor" evidence="7">
    <location>
        <position position="19"/>
    </location>
</feature>
<keyword evidence="2 7" id="KW-0820">tRNA-binding</keyword>
<comment type="subcellular location">
    <subcellularLocation>
        <location evidence="7">Cytoplasm</location>
    </subcellularLocation>
</comment>
<keyword evidence="4 7" id="KW-0694">RNA-binding</keyword>
<dbReference type="InterPro" id="IPR036416">
    <property type="entry name" value="Pept_tRNA_hydro_sf"/>
</dbReference>
<dbReference type="GO" id="GO:0004045">
    <property type="term" value="F:peptidyl-tRNA hydrolase activity"/>
    <property type="evidence" value="ECO:0007669"/>
    <property type="project" value="UniProtKB-EC"/>
</dbReference>
<dbReference type="EMBL" id="JBHTLQ010000008">
    <property type="protein sequence ID" value="MFD1190054.1"/>
    <property type="molecule type" value="Genomic_DNA"/>
</dbReference>
<evidence type="ECO:0000256" key="1">
    <source>
        <dbReference type="ARBA" id="ARBA00013260"/>
    </source>
</evidence>
<sequence length="204" mass="22472">MIILAGQGNPGPRYAGNRHNVGFMAIDAIADRWRFGPERSRFQSLAREGEIETTKGPEKVLLLKPQTFYNESGRAVGEALKFYKLKPADLVLFYDEIDLAPGRFRMKTGGGAAGNNGVRSVTAHIGPDFRRARLGVGHPGHKDRVQGHVLSDFHKVDQTWVADLLRAVADALPALVAGEDEKYQNEVMRLAPAEKADPRKGKED</sequence>
<dbReference type="HAMAP" id="MF_00083">
    <property type="entry name" value="Pept_tRNA_hydro_bact"/>
    <property type="match status" value="1"/>
</dbReference>
<keyword evidence="11" id="KW-1185">Reference proteome</keyword>
<dbReference type="SUPFAM" id="SSF53178">
    <property type="entry name" value="Peptidyl-tRNA hydrolase-like"/>
    <property type="match status" value="1"/>
</dbReference>
<accession>A0ABW3SYT5</accession>
<comment type="caution">
    <text evidence="10">The sequence shown here is derived from an EMBL/GenBank/DDBJ whole genome shotgun (WGS) entry which is preliminary data.</text>
</comment>
<dbReference type="EC" id="3.1.1.29" evidence="1 7"/>
<dbReference type="Pfam" id="PF01195">
    <property type="entry name" value="Pept_tRNA_hydro"/>
    <property type="match status" value="1"/>
</dbReference>
<protein>
    <recommendedName>
        <fullName evidence="6 7">Peptidyl-tRNA hydrolase</fullName>
        <shortName evidence="7">Pth</shortName>
        <ecNumber evidence="1 7">3.1.1.29</ecNumber>
    </recommendedName>
</protein>
<dbReference type="InterPro" id="IPR001328">
    <property type="entry name" value="Pept_tRNA_hydro"/>
</dbReference>
<dbReference type="RefSeq" id="WP_374342584.1">
    <property type="nucleotide sequence ID" value="NZ_JBHTLQ010000008.1"/>
</dbReference>
<dbReference type="CDD" id="cd00462">
    <property type="entry name" value="PTH"/>
    <property type="match status" value="1"/>
</dbReference>
<evidence type="ECO:0000256" key="8">
    <source>
        <dbReference type="RuleBase" id="RU000673"/>
    </source>
</evidence>
<comment type="function">
    <text evidence="7">Hydrolyzes ribosome-free peptidyl-tRNAs (with 1 or more amino acids incorporated), which drop off the ribosome during protein synthesis, or as a result of ribosome stalling.</text>
</comment>
<evidence type="ECO:0000256" key="6">
    <source>
        <dbReference type="ARBA" id="ARBA00050038"/>
    </source>
</evidence>
<dbReference type="Proteomes" id="UP001597216">
    <property type="component" value="Unassembled WGS sequence"/>
</dbReference>
<feature type="binding site" evidence="7">
    <location>
        <position position="116"/>
    </location>
    <ligand>
        <name>tRNA</name>
        <dbReference type="ChEBI" id="CHEBI:17843"/>
    </ligand>
</feature>
<dbReference type="InterPro" id="IPR018171">
    <property type="entry name" value="Pept_tRNA_hydro_CS"/>
</dbReference>
<comment type="subunit">
    <text evidence="7">Monomer.</text>
</comment>
<feature type="binding site" evidence="7">
    <location>
        <position position="70"/>
    </location>
    <ligand>
        <name>tRNA</name>
        <dbReference type="ChEBI" id="CHEBI:17843"/>
    </ligand>
</feature>
<comment type="similarity">
    <text evidence="5 7 9">Belongs to the PTH family.</text>
</comment>
<evidence type="ECO:0000256" key="7">
    <source>
        <dbReference type="HAMAP-Rule" id="MF_00083"/>
    </source>
</evidence>
<feature type="binding site" evidence="7">
    <location>
        <position position="14"/>
    </location>
    <ligand>
        <name>tRNA</name>
        <dbReference type="ChEBI" id="CHEBI:17843"/>
    </ligand>
</feature>
<feature type="binding site" evidence="7">
    <location>
        <position position="68"/>
    </location>
    <ligand>
        <name>tRNA</name>
        <dbReference type="ChEBI" id="CHEBI:17843"/>
    </ligand>
</feature>
<dbReference type="Gene3D" id="3.40.50.1470">
    <property type="entry name" value="Peptidyl-tRNA hydrolase"/>
    <property type="match status" value="1"/>
</dbReference>
<evidence type="ECO:0000256" key="4">
    <source>
        <dbReference type="ARBA" id="ARBA00022884"/>
    </source>
</evidence>
<dbReference type="PROSITE" id="PS01195">
    <property type="entry name" value="PEPT_TRNA_HYDROL_1"/>
    <property type="match status" value="1"/>
</dbReference>
<evidence type="ECO:0000256" key="5">
    <source>
        <dbReference type="ARBA" id="ARBA00038063"/>
    </source>
</evidence>